<dbReference type="Pfam" id="PF04480">
    <property type="entry name" value="DUF559"/>
    <property type="match status" value="1"/>
</dbReference>
<comment type="caution">
    <text evidence="2">The sequence shown here is derived from an EMBL/GenBank/DDBJ whole genome shotgun (WGS) entry which is preliminary data.</text>
</comment>
<dbReference type="Proteomes" id="UP000470470">
    <property type="component" value="Unassembled WGS sequence"/>
</dbReference>
<evidence type="ECO:0000313" key="2">
    <source>
        <dbReference type="EMBL" id="NEL53705.1"/>
    </source>
</evidence>
<gene>
    <name evidence="2" type="ORF">G1H19_06770</name>
</gene>
<organism evidence="2 3">
    <name type="scientific">Goekera deserti</name>
    <dbReference type="NCBI Taxonomy" id="2497753"/>
    <lineage>
        <taxon>Bacteria</taxon>
        <taxon>Bacillati</taxon>
        <taxon>Actinomycetota</taxon>
        <taxon>Actinomycetes</taxon>
        <taxon>Geodermatophilales</taxon>
        <taxon>Geodermatophilaceae</taxon>
        <taxon>Goekera</taxon>
    </lineage>
</organism>
<dbReference type="RefSeq" id="WP_162392645.1">
    <property type="nucleotide sequence ID" value="NZ_JAABOZ010000002.1"/>
</dbReference>
<name>A0A7K3WB60_9ACTN</name>
<keyword evidence="3" id="KW-1185">Reference proteome</keyword>
<evidence type="ECO:0000313" key="3">
    <source>
        <dbReference type="Proteomes" id="UP000470470"/>
    </source>
</evidence>
<feature type="domain" description="DUF559" evidence="1">
    <location>
        <begin position="206"/>
        <end position="273"/>
    </location>
</feature>
<sequence>MTSPRSVGRWLAAGELVRLHPGWVTVPDLAADWQVRARAAVGYTAGLLSHGTALTAHGLRPPDAAPLHVTVAPSRRVRSGPGLVVHRTVRPPRGLLVQGLPTTPVERALVEAWGAACSAGRLPREVDDVRAALLEATRDRYAHVALIEEEWTARPELPGRAELGVLLGLVRRGCQSPLELYGVVHVFDRLTVPAPRQQVPVDVGGRRYVLDAAWEDVKLAVELDGAAFHGSREQRERDLRRDAGLAAAGWLVIRFSHHRLTTEPDACRAEIEAAWRARRHLLG</sequence>
<proteinExistence type="predicted"/>
<dbReference type="Gene3D" id="3.40.960.10">
    <property type="entry name" value="VSR Endonuclease"/>
    <property type="match status" value="1"/>
</dbReference>
<accession>A0A7K3WB60</accession>
<dbReference type="InterPro" id="IPR007569">
    <property type="entry name" value="DUF559"/>
</dbReference>
<protein>
    <submittedName>
        <fullName evidence="2">DUF559 domain-containing protein</fullName>
    </submittedName>
</protein>
<dbReference type="InterPro" id="IPR011335">
    <property type="entry name" value="Restrct_endonuc-II-like"/>
</dbReference>
<reference evidence="2 3" key="1">
    <citation type="submission" date="2020-02" db="EMBL/GenBank/DDBJ databases">
        <title>The whole genome sequence of CPCC 205119.</title>
        <authorList>
            <person name="Jiang Z."/>
        </authorList>
    </citation>
    <scope>NUCLEOTIDE SEQUENCE [LARGE SCALE GENOMIC DNA]</scope>
    <source>
        <strain evidence="2 3">CPCC 205119</strain>
    </source>
</reference>
<evidence type="ECO:0000259" key="1">
    <source>
        <dbReference type="Pfam" id="PF04480"/>
    </source>
</evidence>
<dbReference type="SUPFAM" id="SSF52980">
    <property type="entry name" value="Restriction endonuclease-like"/>
    <property type="match status" value="1"/>
</dbReference>
<dbReference type="EMBL" id="JAAGWK010000009">
    <property type="protein sequence ID" value="NEL53705.1"/>
    <property type="molecule type" value="Genomic_DNA"/>
</dbReference>
<dbReference type="AlphaFoldDB" id="A0A7K3WB60"/>